<dbReference type="Gene3D" id="1.10.1670.40">
    <property type="match status" value="1"/>
</dbReference>
<dbReference type="PANTHER" id="PTHR43003">
    <property type="entry name" value="DNA-3-METHYLADENINE GLYCOSYLASE"/>
    <property type="match status" value="1"/>
</dbReference>
<gene>
    <name evidence="4" type="ORF">LEA_10002</name>
</gene>
<dbReference type="EMBL" id="AJWY01006720">
    <property type="protein sequence ID" value="EKC66055.1"/>
    <property type="molecule type" value="Genomic_DNA"/>
</dbReference>
<accession>K1TIJ6</accession>
<evidence type="ECO:0000256" key="2">
    <source>
        <dbReference type="ARBA" id="ARBA00023204"/>
    </source>
</evidence>
<dbReference type="GO" id="GO:0005737">
    <property type="term" value="C:cytoplasm"/>
    <property type="evidence" value="ECO:0007669"/>
    <property type="project" value="TreeGrafter"/>
</dbReference>
<dbReference type="SUPFAM" id="SSF48150">
    <property type="entry name" value="DNA-glycosylase"/>
    <property type="match status" value="1"/>
</dbReference>
<comment type="caution">
    <text evidence="4">The sequence shown here is derived from an EMBL/GenBank/DDBJ whole genome shotgun (WGS) entry which is preliminary data.</text>
</comment>
<dbReference type="GO" id="GO:0006285">
    <property type="term" value="P:base-excision repair, AP site formation"/>
    <property type="evidence" value="ECO:0007669"/>
    <property type="project" value="TreeGrafter"/>
</dbReference>
<dbReference type="AlphaFoldDB" id="K1TIJ6"/>
<evidence type="ECO:0000256" key="1">
    <source>
        <dbReference type="ARBA" id="ARBA00022763"/>
    </source>
</evidence>
<feature type="non-terminal residue" evidence="4">
    <location>
        <position position="114"/>
    </location>
</feature>
<keyword evidence="1" id="KW-0227">DNA damage</keyword>
<sequence length="114" mass="12454">MCQTPDWSLGDKYLRENAPELAPLISKYAPCPLQERPQAEYFGILLTGIISQQLPPEVSQALLQKLEKLAGKPITPEAILQISPEALLALGFNQQKITYLTGFAQAVASGTIDM</sequence>
<evidence type="ECO:0000313" key="4">
    <source>
        <dbReference type="EMBL" id="EKC66055.1"/>
    </source>
</evidence>
<dbReference type="PANTHER" id="PTHR43003:SF5">
    <property type="entry name" value="DNA-3-METHYLADENINE GLYCOSYLASE"/>
    <property type="match status" value="1"/>
</dbReference>
<dbReference type="Gene3D" id="1.10.340.30">
    <property type="entry name" value="Hypothetical protein, domain 2"/>
    <property type="match status" value="1"/>
</dbReference>
<dbReference type="GO" id="GO:0032993">
    <property type="term" value="C:protein-DNA complex"/>
    <property type="evidence" value="ECO:0007669"/>
    <property type="project" value="TreeGrafter"/>
</dbReference>
<reference evidence="4" key="1">
    <citation type="journal article" date="2013" name="Environ. Microbiol.">
        <title>Microbiota from the distal guts of lean and obese adolescents exhibit partial functional redundancy besides clear differences in community structure.</title>
        <authorList>
            <person name="Ferrer M."/>
            <person name="Ruiz A."/>
            <person name="Lanza F."/>
            <person name="Haange S.B."/>
            <person name="Oberbach A."/>
            <person name="Till H."/>
            <person name="Bargiela R."/>
            <person name="Campoy C."/>
            <person name="Segura M.T."/>
            <person name="Richter M."/>
            <person name="von Bergen M."/>
            <person name="Seifert J."/>
            <person name="Suarez A."/>
        </authorList>
    </citation>
    <scope>NUCLEOTIDE SEQUENCE</scope>
</reference>
<dbReference type="GO" id="GO:0008725">
    <property type="term" value="F:DNA-3-methyladenine glycosylase activity"/>
    <property type="evidence" value="ECO:0007669"/>
    <property type="project" value="TreeGrafter"/>
</dbReference>
<dbReference type="InterPro" id="IPR003265">
    <property type="entry name" value="HhH-GPD_domain"/>
</dbReference>
<dbReference type="Pfam" id="PF00730">
    <property type="entry name" value="HhH-GPD"/>
    <property type="match status" value="1"/>
</dbReference>
<name>K1TIJ6_9ZZZZ</name>
<dbReference type="GO" id="GO:0006307">
    <property type="term" value="P:DNA alkylation repair"/>
    <property type="evidence" value="ECO:0007669"/>
    <property type="project" value="TreeGrafter"/>
</dbReference>
<dbReference type="InterPro" id="IPR051912">
    <property type="entry name" value="Alkylbase_DNA_Glycosylase/TA"/>
</dbReference>
<keyword evidence="2" id="KW-0234">DNA repair</keyword>
<feature type="domain" description="HhH-GPD" evidence="3">
    <location>
        <begin position="49"/>
        <end position="108"/>
    </location>
</feature>
<protein>
    <submittedName>
        <fullName evidence="4">DNA-3-methyladenine glycosylase II</fullName>
    </submittedName>
</protein>
<dbReference type="InterPro" id="IPR011257">
    <property type="entry name" value="DNA_glycosylase"/>
</dbReference>
<dbReference type="GO" id="GO:0032131">
    <property type="term" value="F:alkylated DNA binding"/>
    <property type="evidence" value="ECO:0007669"/>
    <property type="project" value="TreeGrafter"/>
</dbReference>
<proteinExistence type="predicted"/>
<organism evidence="4">
    <name type="scientific">human gut metagenome</name>
    <dbReference type="NCBI Taxonomy" id="408170"/>
    <lineage>
        <taxon>unclassified sequences</taxon>
        <taxon>metagenomes</taxon>
        <taxon>organismal metagenomes</taxon>
    </lineage>
</organism>
<dbReference type="GO" id="GO:0043916">
    <property type="term" value="F:DNA-7-methylguanine glycosylase activity"/>
    <property type="evidence" value="ECO:0007669"/>
    <property type="project" value="TreeGrafter"/>
</dbReference>
<evidence type="ECO:0000259" key="3">
    <source>
        <dbReference type="Pfam" id="PF00730"/>
    </source>
</evidence>